<gene>
    <name evidence="1" type="ORF">GGX14DRAFT_416748</name>
</gene>
<protein>
    <recommendedName>
        <fullName evidence="3">F-box domain-containing protein</fullName>
    </recommendedName>
</protein>
<dbReference type="Proteomes" id="UP001219525">
    <property type="component" value="Unassembled WGS sequence"/>
</dbReference>
<evidence type="ECO:0000313" key="2">
    <source>
        <dbReference type="Proteomes" id="UP001219525"/>
    </source>
</evidence>
<name>A0AAD6YU65_9AGAR</name>
<dbReference type="Gene3D" id="3.80.10.10">
    <property type="entry name" value="Ribonuclease Inhibitor"/>
    <property type="match status" value="1"/>
</dbReference>
<reference evidence="1" key="1">
    <citation type="submission" date="2023-03" db="EMBL/GenBank/DDBJ databases">
        <title>Massive genome expansion in bonnet fungi (Mycena s.s.) driven by repeated elements and novel gene families across ecological guilds.</title>
        <authorList>
            <consortium name="Lawrence Berkeley National Laboratory"/>
            <person name="Harder C.B."/>
            <person name="Miyauchi S."/>
            <person name="Viragh M."/>
            <person name="Kuo A."/>
            <person name="Thoen E."/>
            <person name="Andreopoulos B."/>
            <person name="Lu D."/>
            <person name="Skrede I."/>
            <person name="Drula E."/>
            <person name="Henrissat B."/>
            <person name="Morin E."/>
            <person name="Kohler A."/>
            <person name="Barry K."/>
            <person name="LaButti K."/>
            <person name="Morin E."/>
            <person name="Salamov A."/>
            <person name="Lipzen A."/>
            <person name="Mereny Z."/>
            <person name="Hegedus B."/>
            <person name="Baldrian P."/>
            <person name="Stursova M."/>
            <person name="Weitz H."/>
            <person name="Taylor A."/>
            <person name="Grigoriev I.V."/>
            <person name="Nagy L.G."/>
            <person name="Martin F."/>
            <person name="Kauserud H."/>
        </authorList>
    </citation>
    <scope>NUCLEOTIDE SEQUENCE</scope>
    <source>
        <strain evidence="1">9144</strain>
    </source>
</reference>
<proteinExistence type="predicted"/>
<dbReference type="AlphaFoldDB" id="A0AAD6YU65"/>
<dbReference type="SUPFAM" id="SSF52047">
    <property type="entry name" value="RNI-like"/>
    <property type="match status" value="1"/>
</dbReference>
<evidence type="ECO:0008006" key="3">
    <source>
        <dbReference type="Google" id="ProtNLM"/>
    </source>
</evidence>
<evidence type="ECO:0000313" key="1">
    <source>
        <dbReference type="EMBL" id="KAJ7229120.1"/>
    </source>
</evidence>
<dbReference type="EMBL" id="JARJCW010000002">
    <property type="protein sequence ID" value="KAJ7229120.1"/>
    <property type="molecule type" value="Genomic_DNA"/>
</dbReference>
<organism evidence="1 2">
    <name type="scientific">Mycena pura</name>
    <dbReference type="NCBI Taxonomy" id="153505"/>
    <lineage>
        <taxon>Eukaryota</taxon>
        <taxon>Fungi</taxon>
        <taxon>Dikarya</taxon>
        <taxon>Basidiomycota</taxon>
        <taxon>Agaricomycotina</taxon>
        <taxon>Agaricomycetes</taxon>
        <taxon>Agaricomycetidae</taxon>
        <taxon>Agaricales</taxon>
        <taxon>Marasmiineae</taxon>
        <taxon>Mycenaceae</taxon>
        <taxon>Mycena</taxon>
    </lineage>
</organism>
<comment type="caution">
    <text evidence="1">The sequence shown here is derived from an EMBL/GenBank/DDBJ whole genome shotgun (WGS) entry which is preliminary data.</text>
</comment>
<sequence length="466" mass="53274">MNNTPAFPLANFPFDIIEVILGGIETRRDLLSFATASSACKELVIPRHTEYRNLRIINNRPEIWQHLVQRSDLACNIREVVIVEVGSETRKRKPERFPITFVEKTPTQVNLDDVEVVTLILRVLGNMHDLQSFGWINPWNAQGLYRNVPNYQQDVFQTLKDCKSLAKLNIVDPTLPFDPPVPGPAENEAYPLWDIANLQALSLLEMRWWPTGLDALISKSPNLQSLEFDTPVDTVHFVQCRFPQLRKLQLTAMGIDDEPAIADFLKHHPTIEDLNWYPSTTSLHLEHGVLPHLKRLTSTPEFACSVLSDPTLRNRAVERVHKLLLTDATLAILGAIDTSHMRDLRFWSYRDLDSIHRLAEVCPQLTHLEIPKYGITARNDTQSNYTVDDYILALSKFPVLECFLDPSLWLVLRRSGKEKIERLAALCPKLERLVHSSTQKNAIVDIVLSRDGGKVSWKEETCFRDL</sequence>
<keyword evidence="2" id="KW-1185">Reference proteome</keyword>
<dbReference type="InterPro" id="IPR032675">
    <property type="entry name" value="LRR_dom_sf"/>
</dbReference>
<accession>A0AAD6YU65</accession>